<accession>A0A6C0BKY4</accession>
<reference evidence="1" key="1">
    <citation type="journal article" date="2020" name="Nature">
        <title>Giant virus diversity and host interactions through global metagenomics.</title>
        <authorList>
            <person name="Schulz F."/>
            <person name="Roux S."/>
            <person name="Paez-Espino D."/>
            <person name="Jungbluth S."/>
            <person name="Walsh D.A."/>
            <person name="Denef V.J."/>
            <person name="McMahon K.D."/>
            <person name="Konstantinidis K.T."/>
            <person name="Eloe-Fadrosh E.A."/>
            <person name="Kyrpides N.C."/>
            <person name="Woyke T."/>
        </authorList>
    </citation>
    <scope>NUCLEOTIDE SEQUENCE</scope>
    <source>
        <strain evidence="1">GVMAG-M-3300013285-6</strain>
    </source>
</reference>
<name>A0A6C0BKY4_9ZZZZ</name>
<sequence length="378" mass="40004">MSSNRVFIRNDRVAFGQGSILQEKVSLIPDLQQASTLFIGPPTMAVRNAAGVVTAVNPLSSILSVDTGNKRVSINGNLYVNGGVLYGDGSGLYNLPGGVYTGGGYTGGSSGTNIYYATNLYLNYSLNAAPYKAMQVTTTTNARTILMNSLSPASVTAISQFQTDFTSPSSIPGGIWSFNLYADANNGNNFLYVSLYTRVGSTETLLATTSDSPTPIFTSFSPSLYSVTMNVPTTLLSSGMSIVMKVYASNSDPDWASMVRTHYEGSAYSYVRTSLAYSSITDQIVSTVSGLGSTGYISSLSLQSTVRSLSSNLVSTTTGIYQTLGSSIQTSSIQTTALTFQDSMLGNVNGTLYQKSSVLYFNNTAIGGAFTLFSQMYG</sequence>
<dbReference type="AlphaFoldDB" id="A0A6C0BKY4"/>
<organism evidence="1">
    <name type="scientific">viral metagenome</name>
    <dbReference type="NCBI Taxonomy" id="1070528"/>
    <lineage>
        <taxon>unclassified sequences</taxon>
        <taxon>metagenomes</taxon>
        <taxon>organismal metagenomes</taxon>
    </lineage>
</organism>
<proteinExistence type="predicted"/>
<dbReference type="EMBL" id="MN739176">
    <property type="protein sequence ID" value="QHS92229.1"/>
    <property type="molecule type" value="Genomic_DNA"/>
</dbReference>
<protein>
    <submittedName>
        <fullName evidence="1">Uncharacterized protein</fullName>
    </submittedName>
</protein>
<evidence type="ECO:0000313" key="1">
    <source>
        <dbReference type="EMBL" id="QHS92229.1"/>
    </source>
</evidence>